<organism evidence="2 3">
    <name type="scientific">Riccia sorocarpa</name>
    <dbReference type="NCBI Taxonomy" id="122646"/>
    <lineage>
        <taxon>Eukaryota</taxon>
        <taxon>Viridiplantae</taxon>
        <taxon>Streptophyta</taxon>
        <taxon>Embryophyta</taxon>
        <taxon>Marchantiophyta</taxon>
        <taxon>Marchantiopsida</taxon>
        <taxon>Marchantiidae</taxon>
        <taxon>Marchantiales</taxon>
        <taxon>Ricciaceae</taxon>
        <taxon>Riccia</taxon>
    </lineage>
</organism>
<comment type="caution">
    <text evidence="2">The sequence shown here is derived from an EMBL/GenBank/DDBJ whole genome shotgun (WGS) entry which is preliminary data.</text>
</comment>
<sequence length="372" mass="41374">MLRNNTRIIAFTPRFSNLVTRECLEKLAGTRKASSNANQDQAKGTLNNITNTSIYPSVPDDDFSRRTGSRTRNSSGLAGGARGGRRPDLPRHGLPQRSMPSSESMAGSSSSSSSQLGGHAQFQQQPEHRRTYRHKRSKSLREPRSRQLLSVLHEEETFPAHDSPLSPPTSSSTSSGCSWHPSSTDVSWANSDVTSSLPPDPPADSSTPDDSIHNSLVRTRNAKGSSSRRFGNEGGNSSSSCTSTVSSIPNKRQCFWKRRSRRFRVRLVATLVVIRTQYQSLVSSLKGVERRREYANFDAMSVNPIYDSPFVDDLDSPIRRENKLLQFDHDHPSDLTEFRTVKVGYGIRKKNDNGGDQQTHSDFMKGALFLFI</sequence>
<feature type="compositionally biased region" description="Low complexity" evidence="1">
    <location>
        <begin position="168"/>
        <end position="184"/>
    </location>
</feature>
<evidence type="ECO:0000256" key="1">
    <source>
        <dbReference type="SAM" id="MobiDB-lite"/>
    </source>
</evidence>
<feature type="compositionally biased region" description="Polar residues" evidence="1">
    <location>
        <begin position="32"/>
        <end position="55"/>
    </location>
</feature>
<keyword evidence="3" id="KW-1185">Reference proteome</keyword>
<dbReference type="AlphaFoldDB" id="A0ABD3I1B9"/>
<evidence type="ECO:0000313" key="3">
    <source>
        <dbReference type="Proteomes" id="UP001633002"/>
    </source>
</evidence>
<feature type="compositionally biased region" description="Low complexity" evidence="1">
    <location>
        <begin position="224"/>
        <end position="246"/>
    </location>
</feature>
<protein>
    <submittedName>
        <fullName evidence="2">Uncharacterized protein</fullName>
    </submittedName>
</protein>
<reference evidence="2 3" key="1">
    <citation type="submission" date="2024-09" db="EMBL/GenBank/DDBJ databases">
        <title>Chromosome-scale assembly of Riccia sorocarpa.</title>
        <authorList>
            <person name="Paukszto L."/>
        </authorList>
    </citation>
    <scope>NUCLEOTIDE SEQUENCE [LARGE SCALE GENOMIC DNA]</scope>
    <source>
        <strain evidence="2">LP-2024</strain>
        <tissue evidence="2">Aerial parts of the thallus</tissue>
    </source>
</reference>
<proteinExistence type="predicted"/>
<evidence type="ECO:0000313" key="2">
    <source>
        <dbReference type="EMBL" id="KAL3696314.1"/>
    </source>
</evidence>
<dbReference type="EMBL" id="JBJQOH010000002">
    <property type="protein sequence ID" value="KAL3696314.1"/>
    <property type="molecule type" value="Genomic_DNA"/>
</dbReference>
<accession>A0ABD3I1B9</accession>
<dbReference type="Proteomes" id="UP001633002">
    <property type="component" value="Unassembled WGS sequence"/>
</dbReference>
<feature type="region of interest" description="Disordered" evidence="1">
    <location>
        <begin position="29"/>
        <end position="246"/>
    </location>
</feature>
<feature type="compositionally biased region" description="Low complexity" evidence="1">
    <location>
        <begin position="98"/>
        <end position="114"/>
    </location>
</feature>
<name>A0ABD3I1B9_9MARC</name>
<gene>
    <name evidence="2" type="ORF">R1sor_010390</name>
</gene>
<feature type="compositionally biased region" description="Polar residues" evidence="1">
    <location>
        <begin position="185"/>
        <end position="194"/>
    </location>
</feature>